<feature type="region of interest" description="Disordered" evidence="6">
    <location>
        <begin position="432"/>
        <end position="463"/>
    </location>
</feature>
<comment type="caution">
    <text evidence="8">The sequence shown here is derived from an EMBL/GenBank/DDBJ whole genome shotgun (WGS) entry which is preliminary data.</text>
</comment>
<accession>A0A5J4Z6H4</accession>
<feature type="compositionally biased region" description="Low complexity" evidence="6">
    <location>
        <begin position="247"/>
        <end position="256"/>
    </location>
</feature>
<feature type="region of interest" description="Disordered" evidence="6">
    <location>
        <begin position="243"/>
        <end position="306"/>
    </location>
</feature>
<feature type="compositionally biased region" description="Basic and acidic residues" evidence="6">
    <location>
        <begin position="433"/>
        <end position="442"/>
    </location>
</feature>
<keyword evidence="4" id="KW-0862">Zinc</keyword>
<dbReference type="SUPFAM" id="SSF57667">
    <property type="entry name" value="beta-beta-alpha zinc fingers"/>
    <property type="match status" value="1"/>
</dbReference>
<evidence type="ECO:0000256" key="6">
    <source>
        <dbReference type="SAM" id="MobiDB-lite"/>
    </source>
</evidence>
<dbReference type="SMART" id="SM00355">
    <property type="entry name" value="ZnF_C2H2"/>
    <property type="match status" value="2"/>
</dbReference>
<dbReference type="EMBL" id="VRMN01000001">
    <property type="protein sequence ID" value="KAA8499659.1"/>
    <property type="molecule type" value="Genomic_DNA"/>
</dbReference>
<evidence type="ECO:0000313" key="8">
    <source>
        <dbReference type="EMBL" id="KAA8499659.1"/>
    </source>
</evidence>
<proteinExistence type="predicted"/>
<dbReference type="PANTHER" id="PTHR19818:SF139">
    <property type="entry name" value="PAIR-RULE PROTEIN ODD-PAIRED"/>
    <property type="match status" value="1"/>
</dbReference>
<evidence type="ECO:0000313" key="9">
    <source>
        <dbReference type="Proteomes" id="UP000324585"/>
    </source>
</evidence>
<feature type="domain" description="C2H2-type" evidence="7">
    <location>
        <begin position="26"/>
        <end position="55"/>
    </location>
</feature>
<dbReference type="InterPro" id="IPR050329">
    <property type="entry name" value="GLI_C2H2-zinc-finger"/>
</dbReference>
<dbReference type="PANTHER" id="PTHR19818">
    <property type="entry name" value="ZINC FINGER PROTEIN ZIC AND GLI"/>
    <property type="match status" value="1"/>
</dbReference>
<dbReference type="InterPro" id="IPR013087">
    <property type="entry name" value="Znf_C2H2_type"/>
</dbReference>
<feature type="domain" description="C2H2-type" evidence="7">
    <location>
        <begin position="56"/>
        <end position="76"/>
    </location>
</feature>
<dbReference type="Proteomes" id="UP000324585">
    <property type="component" value="Unassembled WGS sequence"/>
</dbReference>
<dbReference type="GO" id="GO:0008270">
    <property type="term" value="F:zinc ion binding"/>
    <property type="evidence" value="ECO:0007669"/>
    <property type="project" value="UniProtKB-KW"/>
</dbReference>
<dbReference type="PROSITE" id="PS50157">
    <property type="entry name" value="ZINC_FINGER_C2H2_2"/>
    <property type="match status" value="2"/>
</dbReference>
<dbReference type="AlphaFoldDB" id="A0A5J4Z6H4"/>
<dbReference type="PROSITE" id="PS00028">
    <property type="entry name" value="ZINC_FINGER_C2H2_1"/>
    <property type="match status" value="1"/>
</dbReference>
<name>A0A5J4Z6H4_PORPP</name>
<evidence type="ECO:0000256" key="1">
    <source>
        <dbReference type="ARBA" id="ARBA00022723"/>
    </source>
</evidence>
<feature type="compositionally biased region" description="Polar residues" evidence="6">
    <location>
        <begin position="283"/>
        <end position="297"/>
    </location>
</feature>
<dbReference type="Gene3D" id="3.30.160.60">
    <property type="entry name" value="Classic Zinc Finger"/>
    <property type="match status" value="2"/>
</dbReference>
<evidence type="ECO:0000256" key="4">
    <source>
        <dbReference type="ARBA" id="ARBA00022833"/>
    </source>
</evidence>
<feature type="region of interest" description="Disordered" evidence="6">
    <location>
        <begin position="93"/>
        <end position="134"/>
    </location>
</feature>
<dbReference type="GO" id="GO:0045944">
    <property type="term" value="P:positive regulation of transcription by RNA polymerase II"/>
    <property type="evidence" value="ECO:0007669"/>
    <property type="project" value="UniProtKB-ARBA"/>
</dbReference>
<dbReference type="OrthoDB" id="6365676at2759"/>
<dbReference type="GO" id="GO:0000978">
    <property type="term" value="F:RNA polymerase II cis-regulatory region sequence-specific DNA binding"/>
    <property type="evidence" value="ECO:0007669"/>
    <property type="project" value="TreeGrafter"/>
</dbReference>
<dbReference type="InterPro" id="IPR036236">
    <property type="entry name" value="Znf_C2H2_sf"/>
</dbReference>
<sequence>MEDAADASGVSREPSLQDARVVDGVFECPYPACGRRFGKRFNLKAHLRKHSGELPFACDVCGKKYAWQSSLIAHRKHSLACVAAEVDEHGEPVLRKASSRRRSSEVSSGSSRMTRRRESDPMLPGFQNLGDQLNASRRVQLDETDEDLFSGMDVSSNAELARAPGTAAQVGPFASQVLSVPPGPPALGALKFDLDKDKRLTISQQEPIPPLEQVQQGAHVQPRTFELPTPEEKPAPEEHAMAWGRPQQQSHTQSHQASFPSDSTSRMPQPQHSQTLLEPAPVQQPTLSGGPWGNNNLMKRMSSRGSHAGRLLPSILDIDSDGMDTSDQDGNRVSPLDMMVASPLMMYPPGSQAIVTPDTVRQLTWAESSRQYQPPQGPTGLGLATGLPRPANGPPKTNRAPAPYWPNVNARNGPVGAQPAAAGWAYDSQMAEPVRESAEGDLARTAGIDWPSDRAPQNLHWRQ</sequence>
<evidence type="ECO:0000256" key="2">
    <source>
        <dbReference type="ARBA" id="ARBA00022737"/>
    </source>
</evidence>
<keyword evidence="3 5" id="KW-0863">Zinc-finger</keyword>
<evidence type="ECO:0000256" key="3">
    <source>
        <dbReference type="ARBA" id="ARBA00022771"/>
    </source>
</evidence>
<organism evidence="8 9">
    <name type="scientific">Porphyridium purpureum</name>
    <name type="common">Red alga</name>
    <name type="synonym">Porphyridium cruentum</name>
    <dbReference type="NCBI Taxonomy" id="35688"/>
    <lineage>
        <taxon>Eukaryota</taxon>
        <taxon>Rhodophyta</taxon>
        <taxon>Bangiophyceae</taxon>
        <taxon>Porphyridiales</taxon>
        <taxon>Porphyridiaceae</taxon>
        <taxon>Porphyridium</taxon>
    </lineage>
</organism>
<protein>
    <submittedName>
        <fullName evidence="8">Transcription factor YY2</fullName>
    </submittedName>
</protein>
<keyword evidence="2" id="KW-0677">Repeat</keyword>
<keyword evidence="9" id="KW-1185">Reference proteome</keyword>
<reference evidence="9" key="1">
    <citation type="journal article" date="2019" name="Nat. Commun.">
        <title>Expansion of phycobilisome linker gene families in mesophilic red algae.</title>
        <authorList>
            <person name="Lee J."/>
            <person name="Kim D."/>
            <person name="Bhattacharya D."/>
            <person name="Yoon H.S."/>
        </authorList>
    </citation>
    <scope>NUCLEOTIDE SEQUENCE [LARGE SCALE GENOMIC DNA]</scope>
    <source>
        <strain evidence="9">CCMP 1328</strain>
    </source>
</reference>
<dbReference type="GO" id="GO:0000981">
    <property type="term" value="F:DNA-binding transcription factor activity, RNA polymerase II-specific"/>
    <property type="evidence" value="ECO:0007669"/>
    <property type="project" value="TreeGrafter"/>
</dbReference>
<dbReference type="FunFam" id="3.30.160.60:FF:000710">
    <property type="entry name" value="Zinc finger protein 768"/>
    <property type="match status" value="1"/>
</dbReference>
<evidence type="ECO:0000256" key="5">
    <source>
        <dbReference type="PROSITE-ProRule" id="PRU00042"/>
    </source>
</evidence>
<gene>
    <name evidence="8" type="ORF">FVE85_7244</name>
</gene>
<keyword evidence="1" id="KW-0479">Metal-binding</keyword>
<dbReference type="GO" id="GO:0005634">
    <property type="term" value="C:nucleus"/>
    <property type="evidence" value="ECO:0007669"/>
    <property type="project" value="UniProtKB-ARBA"/>
</dbReference>
<feature type="compositionally biased region" description="Polar residues" evidence="6">
    <location>
        <begin position="257"/>
        <end position="276"/>
    </location>
</feature>
<evidence type="ECO:0000259" key="7">
    <source>
        <dbReference type="PROSITE" id="PS50157"/>
    </source>
</evidence>